<dbReference type="Pfam" id="PF13560">
    <property type="entry name" value="HTH_31"/>
    <property type="match status" value="1"/>
</dbReference>
<dbReference type="PROSITE" id="PS50943">
    <property type="entry name" value="HTH_CROC1"/>
    <property type="match status" value="1"/>
</dbReference>
<dbReference type="InterPro" id="IPR010982">
    <property type="entry name" value="Lambda_DNA-bd_dom_sf"/>
</dbReference>
<reference evidence="2 3" key="1">
    <citation type="submission" date="2021-01" db="EMBL/GenBank/DDBJ databases">
        <title>WGS of actinomycetes isolated from Thailand.</title>
        <authorList>
            <person name="Thawai C."/>
        </authorList>
    </citation>
    <scope>NUCLEOTIDE SEQUENCE [LARGE SCALE GENOMIC DNA]</scope>
    <source>
        <strain evidence="2 3">CH9-7</strain>
    </source>
</reference>
<dbReference type="Gene3D" id="1.10.260.40">
    <property type="entry name" value="lambda repressor-like DNA-binding domains"/>
    <property type="match status" value="1"/>
</dbReference>
<comment type="caution">
    <text evidence="2">The sequence shown here is derived from an EMBL/GenBank/DDBJ whole genome shotgun (WGS) entry which is preliminary data.</text>
</comment>
<dbReference type="EMBL" id="JAERRI010000012">
    <property type="protein sequence ID" value="MBL1092074.1"/>
    <property type="molecule type" value="Genomic_DNA"/>
</dbReference>
<dbReference type="SMART" id="SM00530">
    <property type="entry name" value="HTH_XRE"/>
    <property type="match status" value="1"/>
</dbReference>
<dbReference type="PANTHER" id="PTHR35010:SF2">
    <property type="entry name" value="BLL4672 PROTEIN"/>
    <property type="match status" value="1"/>
</dbReference>
<sequence length="324" mass="34614">MDERPDLGEFLRSRRARLAPRDVGLPDHGGRRRVPGLRREELARLAGISPGYYTRLEQGTGAAGASDAVLDALARALRLDGTERWHLYGLARPGGDKGADPEAAVEERLRPSVRNMIASLGDTPALVLGRFVDVLAWNRAGHALLAGHLPFDAPDAPDPLGGPGVPDTQGAPGSPEIGIAAGRPNVARMMFLDPHTRALYPDRAAKSRDTVGDLRLIAGRWPDAPRLTGLIAELRRKSAEFEALWTAHPVRTCATHTRDYHHPVVGRLTLTDELLTLPDDPGQRVVIYHAEPGSPSAGALRRLADGVAGDGVADGGLTGGPRRT</sequence>
<organism evidence="2 3">
    <name type="scientific">Streptomyces siderophoricus</name>
    <dbReference type="NCBI Taxonomy" id="2802281"/>
    <lineage>
        <taxon>Bacteria</taxon>
        <taxon>Bacillati</taxon>
        <taxon>Actinomycetota</taxon>
        <taxon>Actinomycetes</taxon>
        <taxon>Kitasatosporales</taxon>
        <taxon>Streptomycetaceae</taxon>
        <taxon>Streptomyces</taxon>
    </lineage>
</organism>
<feature type="domain" description="HTH cro/C1-type" evidence="1">
    <location>
        <begin position="36"/>
        <end position="84"/>
    </location>
</feature>
<evidence type="ECO:0000313" key="2">
    <source>
        <dbReference type="EMBL" id="MBL1092074.1"/>
    </source>
</evidence>
<dbReference type="PANTHER" id="PTHR35010">
    <property type="entry name" value="BLL4672 PROTEIN-RELATED"/>
    <property type="match status" value="1"/>
</dbReference>
<evidence type="ECO:0000259" key="1">
    <source>
        <dbReference type="PROSITE" id="PS50943"/>
    </source>
</evidence>
<evidence type="ECO:0000313" key="3">
    <source>
        <dbReference type="Proteomes" id="UP000629371"/>
    </source>
</evidence>
<dbReference type="InterPro" id="IPR041413">
    <property type="entry name" value="MLTR_LBD"/>
</dbReference>
<dbReference type="CDD" id="cd00093">
    <property type="entry name" value="HTH_XRE"/>
    <property type="match status" value="1"/>
</dbReference>
<dbReference type="Pfam" id="PF17765">
    <property type="entry name" value="MLTR_LBD"/>
    <property type="match status" value="1"/>
</dbReference>
<dbReference type="SUPFAM" id="SSF47413">
    <property type="entry name" value="lambda repressor-like DNA-binding domains"/>
    <property type="match status" value="1"/>
</dbReference>
<gene>
    <name evidence="2" type="ORF">JK360_22225</name>
</gene>
<dbReference type="RefSeq" id="WP_201807161.1">
    <property type="nucleotide sequence ID" value="NZ_JAERRI010000012.1"/>
</dbReference>
<dbReference type="Proteomes" id="UP000629371">
    <property type="component" value="Unassembled WGS sequence"/>
</dbReference>
<dbReference type="Gene3D" id="3.30.450.180">
    <property type="match status" value="1"/>
</dbReference>
<keyword evidence="3" id="KW-1185">Reference proteome</keyword>
<dbReference type="InterPro" id="IPR001387">
    <property type="entry name" value="Cro/C1-type_HTH"/>
</dbReference>
<name>A0ABS1MWB0_9ACTN</name>
<protein>
    <submittedName>
        <fullName evidence="2">Helix-turn-helix domain-containing protein</fullName>
    </submittedName>
</protein>
<proteinExistence type="predicted"/>
<accession>A0ABS1MWB0</accession>